<evidence type="ECO:0000313" key="5">
    <source>
        <dbReference type="Proteomes" id="UP001500730"/>
    </source>
</evidence>
<feature type="compositionally biased region" description="Polar residues" evidence="2">
    <location>
        <begin position="174"/>
        <end position="187"/>
    </location>
</feature>
<dbReference type="RefSeq" id="WP_344257426.1">
    <property type="nucleotide sequence ID" value="NZ_BAAARE010000039.1"/>
</dbReference>
<evidence type="ECO:0000259" key="3">
    <source>
        <dbReference type="PROSITE" id="PS50995"/>
    </source>
</evidence>
<keyword evidence="5" id="KW-1185">Reference proteome</keyword>
<dbReference type="InterPro" id="IPR000835">
    <property type="entry name" value="HTH_MarR-typ"/>
</dbReference>
<comment type="caution">
    <text evidence="4">The sequence shown here is derived from an EMBL/GenBank/DDBJ whole genome shotgun (WGS) entry which is preliminary data.</text>
</comment>
<accession>A0ABN3MI56</accession>
<proteinExistence type="predicted"/>
<gene>
    <name evidence="4" type="ORF">GCM10009858_45820</name>
</gene>
<dbReference type="PROSITE" id="PS50995">
    <property type="entry name" value="HTH_MARR_2"/>
    <property type="match status" value="1"/>
</dbReference>
<dbReference type="Proteomes" id="UP001500730">
    <property type="component" value="Unassembled WGS sequence"/>
</dbReference>
<feature type="compositionally biased region" description="Low complexity" evidence="2">
    <location>
        <begin position="144"/>
        <end position="155"/>
    </location>
</feature>
<sequence length="187" mass="19964">MSTSTNLRLDDQLCFALYAATNAVTRAYRPLLEAVGLTYSQYLVMMVLWERDAQPIHEIASRLNLASHAVTPIVHRLETAGLVSRARVGQDRRVVTVALTTAGAEAEAAASAAQYAVVDQTRLCGAELTDLRDHLRDLVSRMNDTSAAPAATTDPIGDDGRERVTTHRPGPASATGTPQTSHAPGAC</sequence>
<feature type="domain" description="HTH marR-type" evidence="3">
    <location>
        <begin position="10"/>
        <end position="144"/>
    </location>
</feature>
<reference evidence="4 5" key="1">
    <citation type="journal article" date="2019" name="Int. J. Syst. Evol. Microbiol.">
        <title>The Global Catalogue of Microorganisms (GCM) 10K type strain sequencing project: providing services to taxonomists for standard genome sequencing and annotation.</title>
        <authorList>
            <consortium name="The Broad Institute Genomics Platform"/>
            <consortium name="The Broad Institute Genome Sequencing Center for Infectious Disease"/>
            <person name="Wu L."/>
            <person name="Ma J."/>
        </authorList>
    </citation>
    <scope>NUCLEOTIDE SEQUENCE [LARGE SCALE GENOMIC DNA]</scope>
    <source>
        <strain evidence="4 5">JCM 16259</strain>
    </source>
</reference>
<evidence type="ECO:0000256" key="1">
    <source>
        <dbReference type="ARBA" id="ARBA00004496"/>
    </source>
</evidence>
<evidence type="ECO:0000313" key="4">
    <source>
        <dbReference type="EMBL" id="GAA2502526.1"/>
    </source>
</evidence>
<organism evidence="4 5">
    <name type="scientific">Terrabacter carboxydivorans</name>
    <dbReference type="NCBI Taxonomy" id="619730"/>
    <lineage>
        <taxon>Bacteria</taxon>
        <taxon>Bacillati</taxon>
        <taxon>Actinomycetota</taxon>
        <taxon>Actinomycetes</taxon>
        <taxon>Micrococcales</taxon>
        <taxon>Intrasporangiaceae</taxon>
        <taxon>Terrabacter</taxon>
    </lineage>
</organism>
<dbReference type="EMBL" id="BAAARE010000039">
    <property type="protein sequence ID" value="GAA2502526.1"/>
    <property type="molecule type" value="Genomic_DNA"/>
</dbReference>
<dbReference type="InterPro" id="IPR036390">
    <property type="entry name" value="WH_DNA-bd_sf"/>
</dbReference>
<protein>
    <recommendedName>
        <fullName evidence="3">HTH marR-type domain-containing protein</fullName>
    </recommendedName>
</protein>
<comment type="subcellular location">
    <subcellularLocation>
        <location evidence="1">Cytoplasm</location>
    </subcellularLocation>
</comment>
<dbReference type="Gene3D" id="1.10.10.10">
    <property type="entry name" value="Winged helix-like DNA-binding domain superfamily/Winged helix DNA-binding domain"/>
    <property type="match status" value="1"/>
</dbReference>
<evidence type="ECO:0000256" key="2">
    <source>
        <dbReference type="SAM" id="MobiDB-lite"/>
    </source>
</evidence>
<dbReference type="PANTHER" id="PTHR33164">
    <property type="entry name" value="TRANSCRIPTIONAL REGULATOR, MARR FAMILY"/>
    <property type="match status" value="1"/>
</dbReference>
<dbReference type="InterPro" id="IPR036388">
    <property type="entry name" value="WH-like_DNA-bd_sf"/>
</dbReference>
<dbReference type="SUPFAM" id="SSF46785">
    <property type="entry name" value="Winged helix' DNA-binding domain"/>
    <property type="match status" value="1"/>
</dbReference>
<dbReference type="Pfam" id="PF01047">
    <property type="entry name" value="MarR"/>
    <property type="match status" value="1"/>
</dbReference>
<dbReference type="SMART" id="SM00347">
    <property type="entry name" value="HTH_MARR"/>
    <property type="match status" value="1"/>
</dbReference>
<dbReference type="InterPro" id="IPR039422">
    <property type="entry name" value="MarR/SlyA-like"/>
</dbReference>
<dbReference type="PANTHER" id="PTHR33164:SF5">
    <property type="entry name" value="ORGANIC HYDROPEROXIDE RESISTANCE TRANSCRIPTIONAL REGULATOR"/>
    <property type="match status" value="1"/>
</dbReference>
<name>A0ABN3MI56_9MICO</name>
<feature type="region of interest" description="Disordered" evidence="2">
    <location>
        <begin position="142"/>
        <end position="187"/>
    </location>
</feature>